<evidence type="ECO:0000259" key="1">
    <source>
        <dbReference type="Pfam" id="PF03235"/>
    </source>
</evidence>
<evidence type="ECO:0000313" key="3">
    <source>
        <dbReference type="Proteomes" id="UP000321638"/>
    </source>
</evidence>
<protein>
    <submittedName>
        <fullName evidence="2">DUF262 domain-containing protein</fullName>
    </submittedName>
</protein>
<feature type="domain" description="GmrSD restriction endonucleases N-terminal" evidence="1">
    <location>
        <begin position="14"/>
        <end position="258"/>
    </location>
</feature>
<dbReference type="RefSeq" id="WP_147847693.1">
    <property type="nucleotide sequence ID" value="NZ_VDUZ01000015.1"/>
</dbReference>
<dbReference type="EMBL" id="VDUZ01000015">
    <property type="protein sequence ID" value="TXL75122.1"/>
    <property type="molecule type" value="Genomic_DNA"/>
</dbReference>
<sequence>MKDAQKPDHVSLNTLIGRLREGRFVIPDFQREFEWKPWDIRELMRSIFLDYYIGSLLLWKGKTENFKALSCEAIYGFDGNGRNEYIVLDGQQRLTALYYAFLAPDVPLPSRSTRAIYFVRVDKFMKEEYDEAFDYDWLSKRVAKILKDRETQFAEHIFPLSIVGAGGWELPNWVQQYEQYWRKAAESASGEEAIQEAQRHADNAKEFGEHLRGITDQYQVSYIELDQELELDKVCDIFTQINSRGVRLDVFDLINALLTPKGVQLKHMWRDAQARLEFVDTEKMNVYILQVMSILRQAYCSPKYLYFLMPGQEKQVRDPDGTRRKEILVSDIKEFTTAWNEAVIALERAIKMLRHPQEFGAVSSTYLPYVSILPVFAAIQAYVKTRPAGLQLDAQRKIRHWYWASVFTNRYSGSVESTSARDYLDVKAWLEDDAGEPALIQEFKTRFRTMELRREIKRGTSVYNGVYNLLIIQGARDWITGNIPQHDDLDDHHIVPSSWGSKHLKGNIVHTILNRTPLTGDTNRKVIADKLPNAYLPELIKQNGEKAVHAIMESHFISPAALAILLRDPFTPDDFEAFITERQRTIQDAIENLLVKERLDLPPNLRELDANVEAIELKLRDNVAVALNGTTEALPPHILQKIEERIQRAAKKNAALDIERYQTLQGKLEYCDLRELQEIITGKTSWPNFQARFANKETLFGKFDQLAELRNGIRHSRTVDEVTRKEGEAAIIWFKQVLEK</sequence>
<dbReference type="OrthoDB" id="9798761at2"/>
<proteinExistence type="predicted"/>
<dbReference type="AlphaFoldDB" id="A0A5C8PMH9"/>
<comment type="caution">
    <text evidence="2">The sequence shown here is derived from an EMBL/GenBank/DDBJ whole genome shotgun (WGS) entry which is preliminary data.</text>
</comment>
<organism evidence="2 3">
    <name type="scientific">Vineibacter terrae</name>
    <dbReference type="NCBI Taxonomy" id="2586908"/>
    <lineage>
        <taxon>Bacteria</taxon>
        <taxon>Pseudomonadati</taxon>
        <taxon>Pseudomonadota</taxon>
        <taxon>Alphaproteobacteria</taxon>
        <taxon>Hyphomicrobiales</taxon>
        <taxon>Vineibacter</taxon>
    </lineage>
</organism>
<keyword evidence="3" id="KW-1185">Reference proteome</keyword>
<dbReference type="PANTHER" id="PTHR37292:SF2">
    <property type="entry name" value="DUF262 DOMAIN-CONTAINING PROTEIN"/>
    <property type="match status" value="1"/>
</dbReference>
<dbReference type="Pfam" id="PF03235">
    <property type="entry name" value="GmrSD_N"/>
    <property type="match status" value="1"/>
</dbReference>
<dbReference type="InterPro" id="IPR004919">
    <property type="entry name" value="GmrSD_N"/>
</dbReference>
<evidence type="ECO:0000313" key="2">
    <source>
        <dbReference type="EMBL" id="TXL75122.1"/>
    </source>
</evidence>
<name>A0A5C8PMH9_9HYPH</name>
<accession>A0A5C8PMH9</accession>
<gene>
    <name evidence="2" type="ORF">FHP25_14645</name>
</gene>
<dbReference type="Proteomes" id="UP000321638">
    <property type="component" value="Unassembled WGS sequence"/>
</dbReference>
<dbReference type="PANTHER" id="PTHR37292">
    <property type="entry name" value="VNG6097C"/>
    <property type="match status" value="1"/>
</dbReference>
<reference evidence="2 3" key="1">
    <citation type="submission" date="2019-06" db="EMBL/GenBank/DDBJ databases">
        <title>New taxonomy in bacterial strain CC-CFT640, isolated from vineyard.</title>
        <authorList>
            <person name="Lin S.-Y."/>
            <person name="Tsai C.-F."/>
            <person name="Young C.-C."/>
        </authorList>
    </citation>
    <scope>NUCLEOTIDE SEQUENCE [LARGE SCALE GENOMIC DNA]</scope>
    <source>
        <strain evidence="2 3">CC-CFT640</strain>
    </source>
</reference>